<dbReference type="Gene3D" id="3.60.110.10">
    <property type="entry name" value="Carbon-nitrogen hydrolase"/>
    <property type="match status" value="1"/>
</dbReference>
<dbReference type="GO" id="GO:0008418">
    <property type="term" value="F:protein-N-terminal asparagine amidohydrolase activity"/>
    <property type="evidence" value="ECO:0007669"/>
    <property type="project" value="InterPro"/>
</dbReference>
<dbReference type="InterPro" id="IPR039703">
    <property type="entry name" value="Nta1"/>
</dbReference>
<evidence type="ECO:0000313" key="3">
    <source>
        <dbReference type="Proteomes" id="UP001146120"/>
    </source>
</evidence>
<dbReference type="GO" id="GO:0030163">
    <property type="term" value="P:protein catabolic process"/>
    <property type="evidence" value="ECO:0007669"/>
    <property type="project" value="TreeGrafter"/>
</dbReference>
<feature type="domain" description="CN hydrolase" evidence="1">
    <location>
        <begin position="1"/>
        <end position="269"/>
    </location>
</feature>
<dbReference type="PANTHER" id="PTHR11750">
    <property type="entry name" value="PROTEIN N-TERMINAL AMIDASE"/>
    <property type="match status" value="1"/>
</dbReference>
<sequence>MHVLIVQYEPHIGQVARNLAHVSEMLAPYSMSDDIDLLMLSEMAFTGYVFKTRAEVEPLAEVAGAGPTFEWCRHHARRLKCLVTCGYVEKAGGDLYNAMMVVSPDGDLVCNPRKHFLYETDKSWATPGECFTSWYCPWLQKQISFGICMDINPNDFTAPFEAFEFATQVIPHGSDLVLFACAWCDFEPPDSDTYPTLSYWATRLSPIIDALQKETYPKEDCYFLCSNRIGLENGTFFVGASCAMSLREPSLLAQAGRREELVLQVELPS</sequence>
<gene>
    <name evidence="2" type="ORF">N0F65_010122</name>
</gene>
<accession>A0AAV2YFJ0</accession>
<dbReference type="GO" id="GO:0070773">
    <property type="term" value="F:protein-N-terminal glutamine amidohydrolase activity"/>
    <property type="evidence" value="ECO:0007669"/>
    <property type="project" value="InterPro"/>
</dbReference>
<keyword evidence="3" id="KW-1185">Reference proteome</keyword>
<reference evidence="2" key="1">
    <citation type="submission" date="2022-11" db="EMBL/GenBank/DDBJ databases">
        <authorList>
            <person name="Morgan W.R."/>
            <person name="Tartar A."/>
        </authorList>
    </citation>
    <scope>NUCLEOTIDE SEQUENCE</scope>
    <source>
        <strain evidence="2">ARSEF 373</strain>
    </source>
</reference>
<name>A0AAV2YFJ0_9STRA</name>
<evidence type="ECO:0000259" key="1">
    <source>
        <dbReference type="PROSITE" id="PS50263"/>
    </source>
</evidence>
<reference evidence="2" key="2">
    <citation type="journal article" date="2023" name="Microbiol Resour">
        <title>Decontamination and Annotation of the Draft Genome Sequence of the Oomycete Lagenidium giganteum ARSEF 373.</title>
        <authorList>
            <person name="Morgan W.R."/>
            <person name="Tartar A."/>
        </authorList>
    </citation>
    <scope>NUCLEOTIDE SEQUENCE</scope>
    <source>
        <strain evidence="2">ARSEF 373</strain>
    </source>
</reference>
<dbReference type="Proteomes" id="UP001146120">
    <property type="component" value="Unassembled WGS sequence"/>
</dbReference>
<dbReference type="EMBL" id="DAKRPA010000282">
    <property type="protein sequence ID" value="DAZ93920.1"/>
    <property type="molecule type" value="Genomic_DNA"/>
</dbReference>
<proteinExistence type="predicted"/>
<dbReference type="SUPFAM" id="SSF56317">
    <property type="entry name" value="Carbon-nitrogen hydrolase"/>
    <property type="match status" value="1"/>
</dbReference>
<dbReference type="PANTHER" id="PTHR11750:SF26">
    <property type="entry name" value="PROTEIN N-TERMINAL AMIDASE"/>
    <property type="match status" value="1"/>
</dbReference>
<protein>
    <recommendedName>
        <fullName evidence="1">CN hydrolase domain-containing protein</fullName>
    </recommendedName>
</protein>
<dbReference type="Pfam" id="PF00795">
    <property type="entry name" value="CN_hydrolase"/>
    <property type="match status" value="1"/>
</dbReference>
<dbReference type="AlphaFoldDB" id="A0AAV2YFJ0"/>
<evidence type="ECO:0000313" key="2">
    <source>
        <dbReference type="EMBL" id="DAZ93920.1"/>
    </source>
</evidence>
<dbReference type="InterPro" id="IPR036526">
    <property type="entry name" value="C-N_Hydrolase_sf"/>
</dbReference>
<dbReference type="InterPro" id="IPR003010">
    <property type="entry name" value="C-N_Hydrolase"/>
</dbReference>
<dbReference type="PROSITE" id="PS50263">
    <property type="entry name" value="CN_HYDROLASE"/>
    <property type="match status" value="1"/>
</dbReference>
<comment type="caution">
    <text evidence="2">The sequence shown here is derived from an EMBL/GenBank/DDBJ whole genome shotgun (WGS) entry which is preliminary data.</text>
</comment>
<organism evidence="2 3">
    <name type="scientific">Lagenidium giganteum</name>
    <dbReference type="NCBI Taxonomy" id="4803"/>
    <lineage>
        <taxon>Eukaryota</taxon>
        <taxon>Sar</taxon>
        <taxon>Stramenopiles</taxon>
        <taxon>Oomycota</taxon>
        <taxon>Peronosporomycetes</taxon>
        <taxon>Pythiales</taxon>
        <taxon>Pythiaceae</taxon>
    </lineage>
</organism>